<dbReference type="EMBL" id="CAXAMM010008058">
    <property type="protein sequence ID" value="CAK9016210.1"/>
    <property type="molecule type" value="Genomic_DNA"/>
</dbReference>
<reference evidence="1 2" key="1">
    <citation type="submission" date="2024-02" db="EMBL/GenBank/DDBJ databases">
        <authorList>
            <person name="Chen Y."/>
            <person name="Shah S."/>
            <person name="Dougan E. K."/>
            <person name="Thang M."/>
            <person name="Chan C."/>
        </authorList>
    </citation>
    <scope>NUCLEOTIDE SEQUENCE [LARGE SCALE GENOMIC DNA]</scope>
</reference>
<protein>
    <submittedName>
        <fullName evidence="1">Uncharacterized protein</fullName>
    </submittedName>
</protein>
<dbReference type="Proteomes" id="UP001642464">
    <property type="component" value="Unassembled WGS sequence"/>
</dbReference>
<name>A0ABP0JP47_9DINO</name>
<proteinExistence type="predicted"/>
<accession>A0ABP0JP47</accession>
<comment type="caution">
    <text evidence="1">The sequence shown here is derived from an EMBL/GenBank/DDBJ whole genome shotgun (WGS) entry which is preliminary data.</text>
</comment>
<keyword evidence="2" id="KW-1185">Reference proteome</keyword>
<gene>
    <name evidence="1" type="ORF">SCF082_LOCUS13080</name>
</gene>
<evidence type="ECO:0000313" key="1">
    <source>
        <dbReference type="EMBL" id="CAK9016210.1"/>
    </source>
</evidence>
<evidence type="ECO:0000313" key="2">
    <source>
        <dbReference type="Proteomes" id="UP001642464"/>
    </source>
</evidence>
<organism evidence="1 2">
    <name type="scientific">Durusdinium trenchii</name>
    <dbReference type="NCBI Taxonomy" id="1381693"/>
    <lineage>
        <taxon>Eukaryota</taxon>
        <taxon>Sar</taxon>
        <taxon>Alveolata</taxon>
        <taxon>Dinophyceae</taxon>
        <taxon>Suessiales</taxon>
        <taxon>Symbiodiniaceae</taxon>
        <taxon>Durusdinium</taxon>
    </lineage>
</organism>
<sequence length="143" mass="16403">MESVENASAKVIVRSTFLVFLEVTEELDELNSKSKRWARSRSVPLPCLDSKDVNATSQVVQKQLREMNLRLSESPDVEMRRALLQLIRQHGTTLPTGKRGIFLSNLARHAYKIRKKRLMRLVRSTDFQLGLDLTAHKEAVFLV</sequence>